<keyword evidence="2" id="KW-1185">Reference proteome</keyword>
<evidence type="ECO:0000313" key="2">
    <source>
        <dbReference type="Proteomes" id="UP001054821"/>
    </source>
</evidence>
<proteinExistence type="predicted"/>
<accession>A0AAD4W6C9</accession>
<sequence length="70" mass="8158">MFEESCNNSGPVSLKAVCNKDEIQKWKLEAQKTNPDRHCKYTKCFDFVMHIVYDNCNPSSLVYKIVKEPD</sequence>
<evidence type="ECO:0000313" key="1">
    <source>
        <dbReference type="EMBL" id="KAI5336792.1"/>
    </source>
</evidence>
<comment type="caution">
    <text evidence="1">The sequence shown here is derived from an EMBL/GenBank/DDBJ whole genome shotgun (WGS) entry which is preliminary data.</text>
</comment>
<protein>
    <submittedName>
        <fullName evidence="1">Uncharacterized protein</fullName>
    </submittedName>
</protein>
<dbReference type="EMBL" id="JAJFAZ020000003">
    <property type="protein sequence ID" value="KAI5336792.1"/>
    <property type="molecule type" value="Genomic_DNA"/>
</dbReference>
<reference evidence="1 2" key="1">
    <citation type="journal article" date="2022" name="G3 (Bethesda)">
        <title>Whole-genome sequence and methylome profiling of the almond [Prunus dulcis (Mill.) D.A. Webb] cultivar 'Nonpareil'.</title>
        <authorList>
            <person name="D'Amico-Willman K.M."/>
            <person name="Ouma W.Z."/>
            <person name="Meulia T."/>
            <person name="Sideli G.M."/>
            <person name="Gradziel T.M."/>
            <person name="Fresnedo-Ramirez J."/>
        </authorList>
    </citation>
    <scope>NUCLEOTIDE SEQUENCE [LARGE SCALE GENOMIC DNA]</scope>
    <source>
        <strain evidence="1">Clone GOH B32 T37-40</strain>
    </source>
</reference>
<name>A0AAD4W6C9_PRUDU</name>
<dbReference type="Proteomes" id="UP001054821">
    <property type="component" value="Chromosome 3"/>
</dbReference>
<organism evidence="1 2">
    <name type="scientific">Prunus dulcis</name>
    <name type="common">Almond</name>
    <name type="synonym">Amygdalus dulcis</name>
    <dbReference type="NCBI Taxonomy" id="3755"/>
    <lineage>
        <taxon>Eukaryota</taxon>
        <taxon>Viridiplantae</taxon>
        <taxon>Streptophyta</taxon>
        <taxon>Embryophyta</taxon>
        <taxon>Tracheophyta</taxon>
        <taxon>Spermatophyta</taxon>
        <taxon>Magnoliopsida</taxon>
        <taxon>eudicotyledons</taxon>
        <taxon>Gunneridae</taxon>
        <taxon>Pentapetalae</taxon>
        <taxon>rosids</taxon>
        <taxon>fabids</taxon>
        <taxon>Rosales</taxon>
        <taxon>Rosaceae</taxon>
        <taxon>Amygdaloideae</taxon>
        <taxon>Amygdaleae</taxon>
        <taxon>Prunus</taxon>
    </lineage>
</organism>
<dbReference type="AlphaFoldDB" id="A0AAD4W6C9"/>
<gene>
    <name evidence="1" type="ORF">L3X38_016061</name>
</gene>